<dbReference type="RefSeq" id="XP_033810619.1">
    <property type="nucleotide sequence ID" value="XM_033954728.1"/>
</dbReference>
<dbReference type="InterPro" id="IPR011047">
    <property type="entry name" value="Quinoprotein_ADH-like_sf"/>
</dbReference>
<keyword evidence="14" id="KW-0966">Cell projection</keyword>
<dbReference type="GO" id="GO:0001895">
    <property type="term" value="P:retina homeostasis"/>
    <property type="evidence" value="ECO:0007669"/>
    <property type="project" value="UniProtKB-ARBA"/>
</dbReference>
<gene>
    <name evidence="22 23 24" type="primary">BBS1</name>
</gene>
<feature type="domain" description="Bardet-Biedl syndrome 1 protein GAE" evidence="20">
    <location>
        <begin position="495"/>
        <end position="597"/>
    </location>
</feature>
<proteinExistence type="predicted"/>
<evidence type="ECO:0000256" key="14">
    <source>
        <dbReference type="ARBA" id="ARBA00023273"/>
    </source>
</evidence>
<dbReference type="Pfam" id="PF23304">
    <property type="entry name" value="GAE_BBS1"/>
    <property type="match status" value="1"/>
</dbReference>
<dbReference type="GO" id="GO:0015031">
    <property type="term" value="P:protein transport"/>
    <property type="evidence" value="ECO:0007669"/>
    <property type="project" value="UniProtKB-KW"/>
</dbReference>
<evidence type="ECO:0000256" key="4">
    <source>
        <dbReference type="ARBA" id="ARBA00022475"/>
    </source>
</evidence>
<name>A0A6P8RYM4_GEOSA</name>
<evidence type="ECO:0000256" key="12">
    <source>
        <dbReference type="ARBA" id="ARBA00023136"/>
    </source>
</evidence>
<dbReference type="CTD" id="582"/>
<evidence type="ECO:0000256" key="16">
    <source>
        <dbReference type="ARBA" id="ARBA00062958"/>
    </source>
</evidence>
<evidence type="ECO:0000259" key="20">
    <source>
        <dbReference type="Pfam" id="PF23304"/>
    </source>
</evidence>
<keyword evidence="15" id="KW-0844">Vision</keyword>
<dbReference type="GO" id="GO:0060170">
    <property type="term" value="C:ciliary membrane"/>
    <property type="evidence" value="ECO:0007669"/>
    <property type="project" value="UniProtKB-SubCell"/>
</dbReference>
<dbReference type="KEGG" id="gsh:117364970"/>
<sequence length="602" mass="67305">MTSSLGAVRGVQHRDEREPVSVERSNETNSKWLDAHYDPLANLYTFSSCTALLDLHRDGEAKLVVGDLGTGLCNMKLKVYKGTSLMTENALLDLPTGVVTFLMDQNEPRTPAVAVASGPYIYVYKNLRPYFKFTLPALDVNLLEQDVWNQAKQDMIDPMTLKEMLEGIRDKADVPLSVRSLRFLMLEQEEMESFVNLHKHHPIKRQTVITCMGTLKKNMADEDAVSCLVIGTESAEVLILDPEAFTILTKMNLPSVPAFLDVTGQYDVEFRITMACRNGSLYILRRDSKRPKYCIELSSQPVGLVRVQKNIVVGCSEETLHAYTQKGKKLWTVYLPSSITTMGLLDQKSRGFQAVMVGLASQEVHLYRDKNLLNIIRTPDVVTSVCFGRYGREDNTLIMTTKGGGLIIKILKRTAVFEEKDTSPGPPLAQGVKLSVPKKTKLYVDQTLRERENAVAMHRIFQADLYRLRLMAARAYVKALEGSVAPISSVQQEPLQMNAVVQGIGPKFKLTLNIQNTSINHPSIHLLISFLYDERLYSMENSFFKIPLLVPGLNYPIETFVDCLSDKGISDLIKVFVLREGKSAPLLTAHINMPVSEGLAAA</sequence>
<evidence type="ECO:0000313" key="23">
    <source>
        <dbReference type="RefSeq" id="XP_033810619.1"/>
    </source>
</evidence>
<evidence type="ECO:0000313" key="24">
    <source>
        <dbReference type="RefSeq" id="XP_033810620.1"/>
    </source>
</evidence>
<keyword evidence="6" id="KW-0716">Sensory transduction</keyword>
<organism evidence="21 23">
    <name type="scientific">Geotrypetes seraphini</name>
    <name type="common">Gaboon caecilian</name>
    <name type="synonym">Caecilia seraphini</name>
    <dbReference type="NCBI Taxonomy" id="260995"/>
    <lineage>
        <taxon>Eukaryota</taxon>
        <taxon>Metazoa</taxon>
        <taxon>Chordata</taxon>
        <taxon>Craniata</taxon>
        <taxon>Vertebrata</taxon>
        <taxon>Euteleostomi</taxon>
        <taxon>Amphibia</taxon>
        <taxon>Gymnophiona</taxon>
        <taxon>Geotrypetes</taxon>
    </lineage>
</organism>
<keyword evidence="4" id="KW-1003">Cell membrane</keyword>
<dbReference type="OrthoDB" id="10259809at2759"/>
<evidence type="ECO:0000256" key="17">
    <source>
        <dbReference type="ARBA" id="ARBA00073721"/>
    </source>
</evidence>
<evidence type="ECO:0000256" key="3">
    <source>
        <dbReference type="ARBA" id="ARBA00022448"/>
    </source>
</evidence>
<dbReference type="GO" id="GO:0034451">
    <property type="term" value="C:centriolar satellite"/>
    <property type="evidence" value="ECO:0007669"/>
    <property type="project" value="UniProtKB-SubCell"/>
</dbReference>
<reference evidence="22 23" key="1">
    <citation type="submission" date="2025-04" db="UniProtKB">
        <authorList>
            <consortium name="RefSeq"/>
        </authorList>
    </citation>
    <scope>IDENTIFICATION</scope>
</reference>
<evidence type="ECO:0000256" key="11">
    <source>
        <dbReference type="ARBA" id="ARBA00023069"/>
    </source>
</evidence>
<keyword evidence="12" id="KW-0472">Membrane</keyword>
<dbReference type="RefSeq" id="XP_033810620.1">
    <property type="nucleotide sequence ID" value="XM_033954729.1"/>
</dbReference>
<evidence type="ECO:0000256" key="9">
    <source>
        <dbReference type="ARBA" id="ARBA00022927"/>
    </source>
</evidence>
<dbReference type="GO" id="GO:0061512">
    <property type="term" value="P:protein localization to cilium"/>
    <property type="evidence" value="ECO:0007669"/>
    <property type="project" value="TreeGrafter"/>
</dbReference>
<dbReference type="GO" id="GO:0005119">
    <property type="term" value="F:smoothened binding"/>
    <property type="evidence" value="ECO:0007669"/>
    <property type="project" value="TreeGrafter"/>
</dbReference>
<accession>A0A6P8RYM4</accession>
<feature type="compositionally biased region" description="Basic and acidic residues" evidence="18">
    <location>
        <begin position="12"/>
        <end position="26"/>
    </location>
</feature>
<dbReference type="GO" id="GO:1905515">
    <property type="term" value="P:non-motile cilium assembly"/>
    <property type="evidence" value="ECO:0007669"/>
    <property type="project" value="InterPro"/>
</dbReference>
<dbReference type="AlphaFoldDB" id="A0A6P8RYM4"/>
<comment type="subcellular location">
    <subcellularLocation>
        <location evidence="1">Cell projection</location>
        <location evidence="1">Cilium membrane</location>
    </subcellularLocation>
    <subcellularLocation>
        <location evidence="2">Cytoplasm</location>
        <location evidence="2">Cytoskeleton</location>
        <location evidence="2">Microtubule organizing center</location>
        <location evidence="2">Centrosome</location>
        <location evidence="2">Centriolar satellite</location>
    </subcellularLocation>
</comment>
<keyword evidence="8" id="KW-0970">Cilium biogenesis/degradation</keyword>
<keyword evidence="7" id="KW-0552">Olfaction</keyword>
<dbReference type="GO" id="GO:0007608">
    <property type="term" value="P:sensory perception of smell"/>
    <property type="evidence" value="ECO:0007669"/>
    <property type="project" value="UniProtKB-KW"/>
</dbReference>
<keyword evidence="3" id="KW-0813">Transport</keyword>
<dbReference type="SUPFAM" id="SSF50998">
    <property type="entry name" value="Quinoprotein alcohol dehydrogenase-like"/>
    <property type="match status" value="1"/>
</dbReference>
<evidence type="ECO:0000256" key="15">
    <source>
        <dbReference type="ARBA" id="ARBA00023305"/>
    </source>
</evidence>
<keyword evidence="5" id="KW-0963">Cytoplasm</keyword>
<dbReference type="Pfam" id="PF14779">
    <property type="entry name" value="BBS1"/>
    <property type="match status" value="1"/>
</dbReference>
<dbReference type="GO" id="GO:0007601">
    <property type="term" value="P:visual perception"/>
    <property type="evidence" value="ECO:0007669"/>
    <property type="project" value="UniProtKB-KW"/>
</dbReference>
<dbReference type="FunFam" id="2.130.10.10:FF:002248">
    <property type="entry name" value="Bardet-Biedl syndrome 1"/>
    <property type="match status" value="1"/>
</dbReference>
<evidence type="ECO:0000256" key="7">
    <source>
        <dbReference type="ARBA" id="ARBA00022725"/>
    </source>
</evidence>
<dbReference type="Proteomes" id="UP000515159">
    <property type="component" value="Chromosome 8"/>
</dbReference>
<feature type="region of interest" description="Disordered" evidence="18">
    <location>
        <begin position="1"/>
        <end position="27"/>
    </location>
</feature>
<keyword evidence="9" id="KW-0653">Protein transport</keyword>
<keyword evidence="21" id="KW-1185">Reference proteome</keyword>
<dbReference type="PANTHER" id="PTHR20870">
    <property type="entry name" value="BARDET-BIEDL SYNDROME 1 PROTEIN"/>
    <property type="match status" value="1"/>
</dbReference>
<evidence type="ECO:0000259" key="19">
    <source>
        <dbReference type="Pfam" id="PF14779"/>
    </source>
</evidence>
<feature type="domain" description="Bardet-Biedl syndrome 1 N-terminal" evidence="19">
    <location>
        <begin position="32"/>
        <end position="285"/>
    </location>
</feature>
<evidence type="ECO:0000256" key="18">
    <source>
        <dbReference type="SAM" id="MobiDB-lite"/>
    </source>
</evidence>
<dbReference type="GO" id="GO:0005113">
    <property type="term" value="F:patched binding"/>
    <property type="evidence" value="ECO:0007669"/>
    <property type="project" value="TreeGrafter"/>
</dbReference>
<evidence type="ECO:0000256" key="5">
    <source>
        <dbReference type="ARBA" id="ARBA00022490"/>
    </source>
</evidence>
<evidence type="ECO:0000256" key="6">
    <source>
        <dbReference type="ARBA" id="ARBA00022606"/>
    </source>
</evidence>
<keyword evidence="13" id="KW-0206">Cytoskeleton</keyword>
<evidence type="ECO:0000256" key="8">
    <source>
        <dbReference type="ARBA" id="ARBA00022794"/>
    </source>
</evidence>
<dbReference type="InterPro" id="IPR028784">
    <property type="entry name" value="BBS1"/>
</dbReference>
<keyword evidence="11" id="KW-0969">Cilium</keyword>
<evidence type="ECO:0000256" key="13">
    <source>
        <dbReference type="ARBA" id="ARBA00023212"/>
    </source>
</evidence>
<keyword evidence="10" id="KW-0007">Acetylation</keyword>
<evidence type="ECO:0000256" key="1">
    <source>
        <dbReference type="ARBA" id="ARBA00004309"/>
    </source>
</evidence>
<dbReference type="GeneID" id="117364970"/>
<dbReference type="GO" id="GO:0005930">
    <property type="term" value="C:axoneme"/>
    <property type="evidence" value="ECO:0007669"/>
    <property type="project" value="TreeGrafter"/>
</dbReference>
<dbReference type="PANTHER" id="PTHR20870:SF0">
    <property type="entry name" value="BARDET-BIEDL SYNDROME 1 PROTEIN"/>
    <property type="match status" value="1"/>
</dbReference>
<evidence type="ECO:0000313" key="22">
    <source>
        <dbReference type="RefSeq" id="XP_033810617.1"/>
    </source>
</evidence>
<comment type="subunit">
    <text evidence="16">Part of BBSome complex, that contains BBS1, BBS2, BBS4, BBS5, BBS7, BBS8/TTC8, BBS9 and BBIP10. Interacts with the C-terminus of RAB3IP. Interacts with CCDC28B and ALDOB. Interacts with PKD1.</text>
</comment>
<dbReference type="InterPro" id="IPR056419">
    <property type="entry name" value="GAE_BBS1"/>
</dbReference>
<protein>
    <recommendedName>
        <fullName evidence="17">BBSome complex member BBS1</fullName>
    </recommendedName>
</protein>
<evidence type="ECO:0000256" key="2">
    <source>
        <dbReference type="ARBA" id="ARBA00004607"/>
    </source>
</evidence>
<dbReference type="RefSeq" id="XP_033810617.1">
    <property type="nucleotide sequence ID" value="XM_033954726.1"/>
</dbReference>
<evidence type="ECO:0000256" key="10">
    <source>
        <dbReference type="ARBA" id="ARBA00022990"/>
    </source>
</evidence>
<evidence type="ECO:0000313" key="21">
    <source>
        <dbReference type="Proteomes" id="UP000515159"/>
    </source>
</evidence>
<dbReference type="GO" id="GO:0034464">
    <property type="term" value="C:BBSome"/>
    <property type="evidence" value="ECO:0007669"/>
    <property type="project" value="InterPro"/>
</dbReference>
<dbReference type="InterPro" id="IPR032728">
    <property type="entry name" value="BBS1_N"/>
</dbReference>